<evidence type="ECO:0000259" key="6">
    <source>
        <dbReference type="PROSITE" id="PS50021"/>
    </source>
</evidence>
<dbReference type="InterPro" id="IPR001715">
    <property type="entry name" value="CH_dom"/>
</dbReference>
<organism evidence="7 8">
    <name type="scientific">Plectus sambesii</name>
    <dbReference type="NCBI Taxonomy" id="2011161"/>
    <lineage>
        <taxon>Eukaryota</taxon>
        <taxon>Metazoa</taxon>
        <taxon>Ecdysozoa</taxon>
        <taxon>Nematoda</taxon>
        <taxon>Chromadorea</taxon>
        <taxon>Plectida</taxon>
        <taxon>Plectina</taxon>
        <taxon>Plectoidea</taxon>
        <taxon>Plectidae</taxon>
        <taxon>Plectus</taxon>
    </lineage>
</organism>
<keyword evidence="3" id="KW-0677">Repeat</keyword>
<dbReference type="Pfam" id="PF00612">
    <property type="entry name" value="IQ"/>
    <property type="match status" value="17"/>
</dbReference>
<dbReference type="InterPro" id="IPR027417">
    <property type="entry name" value="P-loop_NTPase"/>
</dbReference>
<evidence type="ECO:0000256" key="4">
    <source>
        <dbReference type="ARBA" id="ARBA00022860"/>
    </source>
</evidence>
<evidence type="ECO:0000256" key="5">
    <source>
        <dbReference type="SAM" id="Coils"/>
    </source>
</evidence>
<dbReference type="GO" id="GO:0005516">
    <property type="term" value="F:calmodulin binding"/>
    <property type="evidence" value="ECO:0007669"/>
    <property type="project" value="UniProtKB-KW"/>
</dbReference>
<evidence type="ECO:0000313" key="7">
    <source>
        <dbReference type="Proteomes" id="UP000887566"/>
    </source>
</evidence>
<feature type="coiled-coil region" evidence="5">
    <location>
        <begin position="1344"/>
        <end position="1416"/>
    </location>
</feature>
<dbReference type="CDD" id="cd21223">
    <property type="entry name" value="CH_ASPM_rpt1"/>
    <property type="match status" value="1"/>
</dbReference>
<proteinExistence type="predicted"/>
<keyword evidence="2" id="KW-0963">Cytoplasm</keyword>
<feature type="coiled-coil region" evidence="5">
    <location>
        <begin position="735"/>
        <end position="766"/>
    </location>
</feature>
<feature type="coiled-coil region" evidence="5">
    <location>
        <begin position="819"/>
        <end position="924"/>
    </location>
</feature>
<sequence>MSDRRTARTLTNEAAPTTVNINEGMAQHLEPEETFNDILSSTVVGQTPRSWGMCDLRESAIKGPGPIRSESTSSALNSEGDAGGVALSISPGTNATPSTMRARLALLQSATKTSQGSVTKLRSSKRIDFEATAAAFLQQEEETVGDEENFRRPLAIARANDDAAVPVQREALRPLDVCNTPADNRTFVVPASVPERKALDRPNVTVTSPPEDLERQQRSALTAWLNDILKSNLINDTVTTNAESYMKKSHAEANRHLREILAAAKMTTAVAVPTKEQFSLRVYAEERNLNVLRTRARQLFEKSTVPNEIVRIVNEEKIQVRPDREVYADVGIKVDLLLLLLNFHPLWLRLGLETVFGEAIPLHPETFTVGLTTFIAQRVFTDPLLLQKRNVAHQTVKSLVSKDGGIVLLKHFLTKLCQFLYFVETANQHKLIPQNPCLFLRNSTIKSTEEVLSKISRDLISGSGNLPKVLGRVGYKATYKQGFFEEYHFVVNSLTDGLTDGIVLAKIVELLTDQPDKIMSRLRNPMNDRLRKVNNVEMVLTAARAAGIETGDVKPEMIVAGHKEATLELVWRLVGVYMVVQAEGGTAAEVRRASLTIESWSTRRLSAIQTPMDFEEQRITRGVVRIQALARGFLGRRHFEHLKIERIEAVRRAAQLAEEAERLRVEAERYTRKLTKAAIVIQTAARALLARRQLRQLREEERLRLVQWEADRLAEQQRRVAAVIVLQSAFRGLCARRELKRLREAKLEYERKIEEQRRLRAAIRIQTAVRCMFARWELQRLRAEKAESDRLLEEQRRWWAAVRIQSAVRAWFAWRELQLLKELRRIRLLEEEAARLAEQQRRTEAVIILQSALRGTCARRQLQQLKIAKAEADRLLEEQRRVRAAICIQTAVRCMLARRELSHLKAAKVERDRLIEEQRRWQAAICIQSAVRGLLARRQLEQLKELKRLRLLEEEAARLAVLQRRTEAAIILQSALRGMQARRQLQQLKVAKMEAEKVAAERRRGRAAIQLQTAVRCMLARRKLVHLKAAKLEKERQMEEQRRRHAAIVLQSVTRGMFARRELKCLKVAKLEHDRKMEVQRRQKACVSIQVAVRAMLARRQLKKLRAAKLEADRKMEEQRFLRATVRIQSATRSMFARRELQQLKELKRIRILQEEAKRLAEQQRLNAAVVVLQSAFRGTHARRELKHLREIKLEADRLLEEQRRLRAAIIIQTAVRGLLARLELKRLKAAKVESDRLLAEQRRLRAAICIQSAVRGMFARRELQQLKELKRIRLLEEEAARLVELQRRTEAAIVLQSALRGMCARRQLQQFKIAKVEADRLAAEKLRMRATIRLQTAVRCMLARRELNHLKAAKVERDRLIEEERRLQAAICIQSAMRGLFARRQLEQLKELKRLKLLEEEAARLAEERRIARAATILQTTVRGLLARRELSRLRAAKIEADRIIEAQRQSRAAVRIQAWLRGMRSRRALEAVMTEVRARMAAWQLAVETEEARTRPIIDRVRDCLPDLLSDSLYRRKKAAYFLERATHWSSQCSLYVVANQGVPIVFDCLDELNRGEGSAEVFLPLMQLLVTLTKCRLIANEMIAERKVVIERGLHYWHAFHNKPEVNILCANMLTNLAKLANIKKEFIQFKGPWYVDQLKKKFSRLPPTDLRVIALSQLVGVIQKM</sequence>
<dbReference type="PANTHER" id="PTHR22706:SF1">
    <property type="entry name" value="ASSEMBLY FACTOR FOR SPINDLE MICROTUBULES"/>
    <property type="match status" value="1"/>
</dbReference>
<evidence type="ECO:0000313" key="8">
    <source>
        <dbReference type="WBParaSite" id="PSAMB.scaffold631size45137.g7678.t1"/>
    </source>
</evidence>
<dbReference type="InterPro" id="IPR000048">
    <property type="entry name" value="IQ_motif_EF-hand-BS"/>
</dbReference>
<dbReference type="InterPro" id="IPR036872">
    <property type="entry name" value="CH_dom_sf"/>
</dbReference>
<dbReference type="Proteomes" id="UP000887566">
    <property type="component" value="Unplaced"/>
</dbReference>
<feature type="coiled-coil region" evidence="5">
    <location>
        <begin position="646"/>
        <end position="711"/>
    </location>
</feature>
<evidence type="ECO:0000256" key="1">
    <source>
        <dbReference type="ARBA" id="ARBA00004496"/>
    </source>
</evidence>
<dbReference type="Gene3D" id="1.20.5.190">
    <property type="match status" value="9"/>
</dbReference>
<dbReference type="PANTHER" id="PTHR22706">
    <property type="entry name" value="ASSEMBLY FACTOR FOR SPINDLE MICROTUBULES"/>
    <property type="match status" value="1"/>
</dbReference>
<dbReference type="PROSITE" id="PS50096">
    <property type="entry name" value="IQ"/>
    <property type="match status" value="21"/>
</dbReference>
<accession>A0A914X3G5</accession>
<dbReference type="Gene3D" id="1.10.418.10">
    <property type="entry name" value="Calponin-like domain"/>
    <property type="match status" value="1"/>
</dbReference>
<dbReference type="GO" id="GO:0000278">
    <property type="term" value="P:mitotic cell cycle"/>
    <property type="evidence" value="ECO:0007669"/>
    <property type="project" value="TreeGrafter"/>
</dbReference>
<dbReference type="GO" id="GO:0005737">
    <property type="term" value="C:cytoplasm"/>
    <property type="evidence" value="ECO:0007669"/>
    <property type="project" value="UniProtKB-SubCell"/>
</dbReference>
<keyword evidence="4" id="KW-0112">Calmodulin-binding</keyword>
<dbReference type="SMART" id="SM00015">
    <property type="entry name" value="IQ"/>
    <property type="match status" value="21"/>
</dbReference>
<dbReference type="InterPro" id="IPR051185">
    <property type="entry name" value="ASPM"/>
</dbReference>
<evidence type="ECO:0000256" key="3">
    <source>
        <dbReference type="ARBA" id="ARBA00022737"/>
    </source>
</evidence>
<keyword evidence="7" id="KW-1185">Reference proteome</keyword>
<keyword evidence="5" id="KW-0175">Coiled coil</keyword>
<dbReference type="SUPFAM" id="SSF47576">
    <property type="entry name" value="Calponin-homology domain, CH-domain"/>
    <property type="match status" value="1"/>
</dbReference>
<name>A0A914X3G5_9BILA</name>
<evidence type="ECO:0000256" key="2">
    <source>
        <dbReference type="ARBA" id="ARBA00022490"/>
    </source>
</evidence>
<comment type="subcellular location">
    <subcellularLocation>
        <location evidence="1">Cytoplasm</location>
    </subcellularLocation>
</comment>
<feature type="coiled-coil region" evidence="5">
    <location>
        <begin position="976"/>
        <end position="1044"/>
    </location>
</feature>
<dbReference type="Pfam" id="PF00307">
    <property type="entry name" value="CH"/>
    <property type="match status" value="1"/>
</dbReference>
<reference evidence="8" key="1">
    <citation type="submission" date="2022-11" db="UniProtKB">
        <authorList>
            <consortium name="WormBaseParasite"/>
        </authorList>
    </citation>
    <scope>IDENTIFICATION</scope>
</reference>
<dbReference type="GO" id="GO:0007051">
    <property type="term" value="P:spindle organization"/>
    <property type="evidence" value="ECO:0007669"/>
    <property type="project" value="TreeGrafter"/>
</dbReference>
<feature type="coiled-coil region" evidence="5">
    <location>
        <begin position="1144"/>
        <end position="1248"/>
    </location>
</feature>
<dbReference type="WBParaSite" id="PSAMB.scaffold631size45137.g7678.t1">
    <property type="protein sequence ID" value="PSAMB.scaffold631size45137.g7678.t1"/>
    <property type="gene ID" value="PSAMB.scaffold631size45137.g7678"/>
</dbReference>
<dbReference type="PROSITE" id="PS50021">
    <property type="entry name" value="CH"/>
    <property type="match status" value="1"/>
</dbReference>
<feature type="domain" description="Calponin-homology (CH)" evidence="6">
    <location>
        <begin position="446"/>
        <end position="578"/>
    </location>
</feature>
<dbReference type="SUPFAM" id="SSF52540">
    <property type="entry name" value="P-loop containing nucleoside triphosphate hydrolases"/>
    <property type="match status" value="1"/>
</dbReference>
<protein>
    <submittedName>
        <fullName evidence="8">Calponin-homology (CH) domain-containing protein</fullName>
    </submittedName>
</protein>
<dbReference type="GO" id="GO:0000922">
    <property type="term" value="C:spindle pole"/>
    <property type="evidence" value="ECO:0007669"/>
    <property type="project" value="TreeGrafter"/>
</dbReference>
<dbReference type="GO" id="GO:0051295">
    <property type="term" value="P:establishment of meiotic spindle localization"/>
    <property type="evidence" value="ECO:0007669"/>
    <property type="project" value="TreeGrafter"/>
</dbReference>